<reference evidence="1" key="1">
    <citation type="journal article" date="2020" name="Nature">
        <title>Giant virus diversity and host interactions through global metagenomics.</title>
        <authorList>
            <person name="Schulz F."/>
            <person name="Roux S."/>
            <person name="Paez-Espino D."/>
            <person name="Jungbluth S."/>
            <person name="Walsh D.A."/>
            <person name="Denef V.J."/>
            <person name="McMahon K.D."/>
            <person name="Konstantinidis K.T."/>
            <person name="Eloe-Fadrosh E.A."/>
            <person name="Kyrpides N.C."/>
            <person name="Woyke T."/>
        </authorList>
    </citation>
    <scope>NUCLEOTIDE SEQUENCE</scope>
    <source>
        <strain evidence="1">GVMAG-M-3300023179-27</strain>
    </source>
</reference>
<name>A0A6C0EB97_9ZZZZ</name>
<protein>
    <submittedName>
        <fullName evidence="1">Uncharacterized protein</fullName>
    </submittedName>
</protein>
<evidence type="ECO:0000313" key="1">
    <source>
        <dbReference type="EMBL" id="QHT26138.1"/>
    </source>
</evidence>
<sequence length="561" mass="66187">MEIEHSEEERDELCDDRQILRKRLWDTEFRKRKEFFETAGIDEVVSKVREYFNKQLKSFYPELKIHKLQLIDYEDGKVVNKTIVDEATEDDFAFSNHFGEKSYLGELRKHFLDIISKVNRLAQKLDLKVWSPFNLYYTLVVYSANFTSGKKQDCIKAFLGIGDKTFCKMPIDSYNDLMIVLEHLKYLNIVPKLQYIMTEDLELNEYGSNLLKECNINISTCPKNTGDMSHVSLISNLNLVLGWDKRFFDSNNFIFQSRTTKFAVNLMSNEYQRCTKFYHDSINNKIAVKVKLHQTKHYLRHDDIYFIVVIDNDFEKDKIDLSDDIFDPTNYIECEEHNRIQLNLPEFEITNFVDHIENPELAKLAEFNDENRMVEDSFGSSTESIAQDSTIKLNNEGITFADKVLTYETISHGGMPNTRSSKIVRVKDKETIVSCVKPFRWLLTNNNLIFASGYVDGTELEKIKIDKIEEKYYSQIETLPIIVTEKIIKKYVQCYNMDKEYIPRIIFKEEFDGKFSSELKNKSVDELKPLILKYDPECDDDDIKFYYDDFIARVQFENCRW</sequence>
<proteinExistence type="predicted"/>
<dbReference type="EMBL" id="MN739779">
    <property type="protein sequence ID" value="QHT26138.1"/>
    <property type="molecule type" value="Genomic_DNA"/>
</dbReference>
<accession>A0A6C0EB97</accession>
<dbReference type="AlphaFoldDB" id="A0A6C0EB97"/>
<organism evidence="1">
    <name type="scientific">viral metagenome</name>
    <dbReference type="NCBI Taxonomy" id="1070528"/>
    <lineage>
        <taxon>unclassified sequences</taxon>
        <taxon>metagenomes</taxon>
        <taxon>organismal metagenomes</taxon>
    </lineage>
</organism>